<accession>A0A1V4JRH6</accession>
<dbReference type="EMBL" id="LSYS01006629">
    <property type="protein sequence ID" value="OPJ74826.1"/>
    <property type="molecule type" value="Genomic_DNA"/>
</dbReference>
<evidence type="ECO:0000313" key="2">
    <source>
        <dbReference type="Proteomes" id="UP000190648"/>
    </source>
</evidence>
<sequence>MCDVSLFVWYTPVLVPALKAFGVNLQTLCFRAAHLVTSLSAQLDKLANHPENYQEKCEQRTEQPLND</sequence>
<keyword evidence="2" id="KW-1185">Reference proteome</keyword>
<proteinExistence type="predicted"/>
<protein>
    <submittedName>
        <fullName evidence="1">Uncharacterized protein</fullName>
    </submittedName>
</protein>
<name>A0A1V4JRH6_PATFA</name>
<organism evidence="1 2">
    <name type="scientific">Patagioenas fasciata monilis</name>
    <dbReference type="NCBI Taxonomy" id="372326"/>
    <lineage>
        <taxon>Eukaryota</taxon>
        <taxon>Metazoa</taxon>
        <taxon>Chordata</taxon>
        <taxon>Craniata</taxon>
        <taxon>Vertebrata</taxon>
        <taxon>Euteleostomi</taxon>
        <taxon>Archelosauria</taxon>
        <taxon>Archosauria</taxon>
        <taxon>Dinosauria</taxon>
        <taxon>Saurischia</taxon>
        <taxon>Theropoda</taxon>
        <taxon>Coelurosauria</taxon>
        <taxon>Aves</taxon>
        <taxon>Neognathae</taxon>
        <taxon>Neoaves</taxon>
        <taxon>Columbimorphae</taxon>
        <taxon>Columbiformes</taxon>
        <taxon>Columbidae</taxon>
        <taxon>Patagioenas</taxon>
    </lineage>
</organism>
<dbReference type="Proteomes" id="UP000190648">
    <property type="component" value="Unassembled WGS sequence"/>
</dbReference>
<reference evidence="1 2" key="1">
    <citation type="submission" date="2016-02" db="EMBL/GenBank/DDBJ databases">
        <title>Band-tailed pigeon sequencing and assembly.</title>
        <authorList>
            <person name="Soares A.E."/>
            <person name="Novak B.J."/>
            <person name="Rice E.S."/>
            <person name="O'Connell B."/>
            <person name="Chang D."/>
            <person name="Weber S."/>
            <person name="Shapiro B."/>
        </authorList>
    </citation>
    <scope>NUCLEOTIDE SEQUENCE [LARGE SCALE GENOMIC DNA]</scope>
    <source>
        <strain evidence="1">BTP2013</strain>
        <tissue evidence="1">Blood</tissue>
    </source>
</reference>
<dbReference type="AlphaFoldDB" id="A0A1V4JRH6"/>
<gene>
    <name evidence="1" type="ORF">AV530_018342</name>
</gene>
<evidence type="ECO:0000313" key="1">
    <source>
        <dbReference type="EMBL" id="OPJ74826.1"/>
    </source>
</evidence>
<comment type="caution">
    <text evidence="1">The sequence shown here is derived from an EMBL/GenBank/DDBJ whole genome shotgun (WGS) entry which is preliminary data.</text>
</comment>